<dbReference type="PANTHER" id="PTHR24399:SF70">
    <property type="entry name" value="C2H2-TYPE DOMAIN-CONTAINING PROTEIN"/>
    <property type="match status" value="1"/>
</dbReference>
<evidence type="ECO:0000256" key="7">
    <source>
        <dbReference type="ARBA" id="ARBA00022833"/>
    </source>
</evidence>
<dbReference type="GO" id="GO:0000978">
    <property type="term" value="F:RNA polymerase II cis-regulatory region sequence-specific DNA binding"/>
    <property type="evidence" value="ECO:0007669"/>
    <property type="project" value="TreeGrafter"/>
</dbReference>
<evidence type="ECO:0000256" key="1">
    <source>
        <dbReference type="ARBA" id="ARBA00004123"/>
    </source>
</evidence>
<dbReference type="PROSITE" id="PS50089">
    <property type="entry name" value="ZF_RING_2"/>
    <property type="match status" value="1"/>
</dbReference>
<keyword evidence="6 13" id="KW-0863">Zinc-finger</keyword>
<keyword evidence="5" id="KW-0677">Repeat</keyword>
<dbReference type="STRING" id="409849.ENSPMGP00000024513"/>
<evidence type="ECO:0000256" key="2">
    <source>
        <dbReference type="ARBA" id="ARBA00006991"/>
    </source>
</evidence>
<accession>A0A3B4B501</accession>
<keyword evidence="11" id="KW-0804">Transcription</keyword>
<feature type="domain" description="C2H2-type" evidence="16">
    <location>
        <begin position="171"/>
        <end position="198"/>
    </location>
</feature>
<dbReference type="PANTHER" id="PTHR24399">
    <property type="entry name" value="ZINC FINGER AND BTB DOMAIN-CONTAINING"/>
    <property type="match status" value="1"/>
</dbReference>
<sequence>MAQCLKPEISEQSIHTEPQQAKVSTAKGRAYSPSLSDGTITPAQAGVSPQNQPLIKLQSLDMKLLKPCAVQLVNLLSVPQGVPKPQDVSGKAGWSLPRDLRPHQSFHTGHRLCGYACSKCGKTFKHKKILRRHERFHTGEKPYACLHCSKTFALRKSLRRHMRFHSGERPYSCTQCGKCFRLRENLKAHLRFHSGEKPYCCSTCGKTFRIQKNLEKHTLSQCGFFVPSFRTITIMAKLDEKERLQLEQFLTCPVCHDIFNEPRQLPCGHSLCLECVKKMIAHTSDIPFRCPDCRSSNTTPLSGLSSRNSMPQSISNSQHTQQLPSEADSASTSSGRLLHVCRFCGKSFSSDSALQIHLRSHTGERPFQCPVCFSRFTTRGNLKVSTLQIRSMSTFFHHATILTILLQRLSFAYAVSSYNTVKRQRLFPLTQEISVVRNSYAIVVNKTLSCHLWVLSKRCGSHEVKTV</sequence>
<evidence type="ECO:0000256" key="9">
    <source>
        <dbReference type="ARBA" id="ARBA00023015"/>
    </source>
</evidence>
<dbReference type="Ensembl" id="ENSPMGT00000026117.1">
    <property type="protein sequence ID" value="ENSPMGP00000024513.1"/>
    <property type="gene ID" value="ENSPMGG00000019834.1"/>
</dbReference>
<dbReference type="PROSITE" id="PS00028">
    <property type="entry name" value="ZINC_FINGER_C2H2_1"/>
    <property type="match status" value="4"/>
</dbReference>
<dbReference type="GO" id="GO:0005654">
    <property type="term" value="C:nucleoplasm"/>
    <property type="evidence" value="ECO:0007669"/>
    <property type="project" value="TreeGrafter"/>
</dbReference>
<dbReference type="FunFam" id="3.30.160.60:FF:001818">
    <property type="entry name" value="GDNF-inducible zinc finger protein 1 isoform X1"/>
    <property type="match status" value="1"/>
</dbReference>
<dbReference type="InterPro" id="IPR017907">
    <property type="entry name" value="Znf_RING_CS"/>
</dbReference>
<dbReference type="GO" id="GO:0008270">
    <property type="term" value="F:zinc ion binding"/>
    <property type="evidence" value="ECO:0007669"/>
    <property type="project" value="UniProtKB-KW"/>
</dbReference>
<feature type="domain" description="C2H2-type" evidence="16">
    <location>
        <begin position="143"/>
        <end position="170"/>
    </location>
</feature>
<dbReference type="FunFam" id="3.30.160.60:FF:000617">
    <property type="entry name" value="Zinc finger protein 777"/>
    <property type="match status" value="1"/>
</dbReference>
<name>A0A3B4B501_9GOBI</name>
<reference evidence="17" key="2">
    <citation type="submission" date="2025-09" db="UniProtKB">
        <authorList>
            <consortium name="Ensembl"/>
        </authorList>
    </citation>
    <scope>IDENTIFICATION</scope>
</reference>
<evidence type="ECO:0000259" key="16">
    <source>
        <dbReference type="PROSITE" id="PS50157"/>
    </source>
</evidence>
<reference evidence="17" key="1">
    <citation type="submission" date="2025-08" db="UniProtKB">
        <authorList>
            <consortium name="Ensembl"/>
        </authorList>
    </citation>
    <scope>IDENTIFICATION</scope>
</reference>
<evidence type="ECO:0000259" key="15">
    <source>
        <dbReference type="PROSITE" id="PS50089"/>
    </source>
</evidence>
<dbReference type="Pfam" id="PF15227">
    <property type="entry name" value="zf-C3HC4_4"/>
    <property type="match status" value="1"/>
</dbReference>
<comment type="similarity">
    <text evidence="2">Belongs to the krueppel C2H2-type zinc-finger protein family.</text>
</comment>
<dbReference type="Gene3D" id="3.30.160.60">
    <property type="entry name" value="Classic Zinc Finger"/>
    <property type="match status" value="6"/>
</dbReference>
<keyword evidence="3" id="KW-1017">Isopeptide bond</keyword>
<evidence type="ECO:0000256" key="3">
    <source>
        <dbReference type="ARBA" id="ARBA00022499"/>
    </source>
</evidence>
<dbReference type="InterPro" id="IPR013083">
    <property type="entry name" value="Znf_RING/FYVE/PHD"/>
</dbReference>
<dbReference type="AlphaFoldDB" id="A0A3B4B501"/>
<comment type="subcellular location">
    <subcellularLocation>
        <location evidence="1">Nucleus</location>
    </subcellularLocation>
</comment>
<evidence type="ECO:0000256" key="6">
    <source>
        <dbReference type="ARBA" id="ARBA00022771"/>
    </source>
</evidence>
<keyword evidence="7" id="KW-0862">Zinc</keyword>
<dbReference type="GO" id="GO:0001227">
    <property type="term" value="F:DNA-binding transcription repressor activity, RNA polymerase II-specific"/>
    <property type="evidence" value="ECO:0007669"/>
    <property type="project" value="TreeGrafter"/>
</dbReference>
<dbReference type="FunFam" id="3.30.160.60:FF:000446">
    <property type="entry name" value="Zinc finger protein"/>
    <property type="match status" value="1"/>
</dbReference>
<organism evidence="17 18">
    <name type="scientific">Periophthalmus magnuspinnatus</name>
    <dbReference type="NCBI Taxonomy" id="409849"/>
    <lineage>
        <taxon>Eukaryota</taxon>
        <taxon>Metazoa</taxon>
        <taxon>Chordata</taxon>
        <taxon>Craniata</taxon>
        <taxon>Vertebrata</taxon>
        <taxon>Euteleostomi</taxon>
        <taxon>Actinopterygii</taxon>
        <taxon>Neopterygii</taxon>
        <taxon>Teleostei</taxon>
        <taxon>Neoteleostei</taxon>
        <taxon>Acanthomorphata</taxon>
        <taxon>Gobiaria</taxon>
        <taxon>Gobiiformes</taxon>
        <taxon>Gobioidei</taxon>
        <taxon>Gobiidae</taxon>
        <taxon>Oxudercinae</taxon>
        <taxon>Periophthalmus</taxon>
    </lineage>
</organism>
<dbReference type="PROSITE" id="PS00518">
    <property type="entry name" value="ZF_RING_1"/>
    <property type="match status" value="1"/>
</dbReference>
<evidence type="ECO:0000256" key="5">
    <source>
        <dbReference type="ARBA" id="ARBA00022737"/>
    </source>
</evidence>
<dbReference type="Proteomes" id="UP000261520">
    <property type="component" value="Unplaced"/>
</dbReference>
<feature type="region of interest" description="Disordered" evidence="14">
    <location>
        <begin position="301"/>
        <end position="331"/>
    </location>
</feature>
<keyword evidence="18" id="KW-1185">Reference proteome</keyword>
<evidence type="ECO:0000313" key="17">
    <source>
        <dbReference type="Ensembl" id="ENSPMGP00000024513.1"/>
    </source>
</evidence>
<evidence type="ECO:0000256" key="14">
    <source>
        <dbReference type="SAM" id="MobiDB-lite"/>
    </source>
</evidence>
<feature type="domain" description="C2H2-type" evidence="16">
    <location>
        <begin position="199"/>
        <end position="223"/>
    </location>
</feature>
<keyword evidence="8" id="KW-0832">Ubl conjugation</keyword>
<dbReference type="SMART" id="SM00355">
    <property type="entry name" value="ZnF_C2H2"/>
    <property type="match status" value="5"/>
</dbReference>
<feature type="compositionally biased region" description="Polar residues" evidence="14">
    <location>
        <begin position="10"/>
        <end position="23"/>
    </location>
</feature>
<evidence type="ECO:0000256" key="13">
    <source>
        <dbReference type="PROSITE-ProRule" id="PRU00042"/>
    </source>
</evidence>
<protein>
    <submittedName>
        <fullName evidence="17">Uncharacterized protein</fullName>
    </submittedName>
</protein>
<dbReference type="SUPFAM" id="SSF57667">
    <property type="entry name" value="beta-beta-alpha zinc fingers"/>
    <property type="match status" value="3"/>
</dbReference>
<proteinExistence type="inferred from homology"/>
<dbReference type="FunFam" id="3.30.160.60:FF:000965">
    <property type="entry name" value="Neurotrophin receptor-interacting factor homolog"/>
    <property type="match status" value="1"/>
</dbReference>
<evidence type="ECO:0000313" key="18">
    <source>
        <dbReference type="Proteomes" id="UP000261520"/>
    </source>
</evidence>
<evidence type="ECO:0000256" key="10">
    <source>
        <dbReference type="ARBA" id="ARBA00023125"/>
    </source>
</evidence>
<dbReference type="PROSITE" id="PS50157">
    <property type="entry name" value="ZINC_FINGER_C2H2_2"/>
    <property type="match status" value="5"/>
</dbReference>
<dbReference type="InterPro" id="IPR036236">
    <property type="entry name" value="Znf_C2H2_sf"/>
</dbReference>
<feature type="domain" description="C2H2-type" evidence="16">
    <location>
        <begin position="339"/>
        <end position="366"/>
    </location>
</feature>
<feature type="region of interest" description="Disordered" evidence="14">
    <location>
        <begin position="1"/>
        <end position="47"/>
    </location>
</feature>
<dbReference type="SMART" id="SM00184">
    <property type="entry name" value="RING"/>
    <property type="match status" value="1"/>
</dbReference>
<dbReference type="Gene3D" id="3.30.40.10">
    <property type="entry name" value="Zinc/RING finger domain, C3HC4 (zinc finger)"/>
    <property type="match status" value="1"/>
</dbReference>
<evidence type="ECO:0000256" key="11">
    <source>
        <dbReference type="ARBA" id="ARBA00023163"/>
    </source>
</evidence>
<dbReference type="FunFam" id="3.30.160.60:FF:002343">
    <property type="entry name" value="Zinc finger protein 33A"/>
    <property type="match status" value="1"/>
</dbReference>
<feature type="domain" description="RING-type" evidence="15">
    <location>
        <begin position="252"/>
        <end position="294"/>
    </location>
</feature>
<dbReference type="Pfam" id="PF00096">
    <property type="entry name" value="zf-C2H2"/>
    <property type="match status" value="3"/>
</dbReference>
<keyword evidence="4" id="KW-0479">Metal-binding</keyword>
<feature type="compositionally biased region" description="Polar residues" evidence="14">
    <location>
        <begin position="33"/>
        <end position="47"/>
    </location>
</feature>
<dbReference type="InterPro" id="IPR001841">
    <property type="entry name" value="Znf_RING"/>
</dbReference>
<evidence type="ECO:0000256" key="12">
    <source>
        <dbReference type="ARBA" id="ARBA00023242"/>
    </source>
</evidence>
<evidence type="ECO:0000256" key="8">
    <source>
        <dbReference type="ARBA" id="ARBA00022843"/>
    </source>
</evidence>
<evidence type="ECO:0000256" key="4">
    <source>
        <dbReference type="ARBA" id="ARBA00022723"/>
    </source>
</evidence>
<dbReference type="FunFam" id="3.30.160.60:FF:000100">
    <property type="entry name" value="Zinc finger 45-like"/>
    <property type="match status" value="1"/>
</dbReference>
<feature type="domain" description="C2H2-type" evidence="16">
    <location>
        <begin position="115"/>
        <end position="142"/>
    </location>
</feature>
<dbReference type="InterPro" id="IPR013087">
    <property type="entry name" value="Znf_C2H2_type"/>
</dbReference>
<keyword evidence="9" id="KW-0805">Transcription regulation</keyword>
<keyword evidence="12" id="KW-0539">Nucleus</keyword>
<dbReference type="SUPFAM" id="SSF57850">
    <property type="entry name" value="RING/U-box"/>
    <property type="match status" value="1"/>
</dbReference>
<keyword evidence="10" id="KW-0238">DNA-binding</keyword>
<dbReference type="Pfam" id="PF13894">
    <property type="entry name" value="zf-C2H2_4"/>
    <property type="match status" value="1"/>
</dbReference>